<sequence>MFQNIEIFNMLPYLLIFVLVVVILQMGVGTKGKALLPDGRNIIIDVRKFFIDGFDTLRDGKPTISVADVMKRTTNATGISRASVYRILNQKKYAEITGS</sequence>
<gene>
    <name evidence="2" type="ORF">L9F63_024195</name>
</gene>
<organism evidence="2 3">
    <name type="scientific">Diploptera punctata</name>
    <name type="common">Pacific beetle cockroach</name>
    <dbReference type="NCBI Taxonomy" id="6984"/>
    <lineage>
        <taxon>Eukaryota</taxon>
        <taxon>Metazoa</taxon>
        <taxon>Ecdysozoa</taxon>
        <taxon>Arthropoda</taxon>
        <taxon>Hexapoda</taxon>
        <taxon>Insecta</taxon>
        <taxon>Pterygota</taxon>
        <taxon>Neoptera</taxon>
        <taxon>Polyneoptera</taxon>
        <taxon>Dictyoptera</taxon>
        <taxon>Blattodea</taxon>
        <taxon>Blaberoidea</taxon>
        <taxon>Blaberidae</taxon>
        <taxon>Diplopterinae</taxon>
        <taxon>Diploptera</taxon>
    </lineage>
</organism>
<keyword evidence="1" id="KW-1133">Transmembrane helix</keyword>
<evidence type="ECO:0000313" key="3">
    <source>
        <dbReference type="Proteomes" id="UP001233999"/>
    </source>
</evidence>
<dbReference type="Proteomes" id="UP001233999">
    <property type="component" value="Unassembled WGS sequence"/>
</dbReference>
<name>A0AAD7ZIR5_DIPPU</name>
<protein>
    <submittedName>
        <fullName evidence="2">Uncharacterized protein</fullName>
    </submittedName>
</protein>
<dbReference type="AlphaFoldDB" id="A0AAD7ZIR5"/>
<proteinExistence type="predicted"/>
<reference evidence="2" key="2">
    <citation type="submission" date="2023-05" db="EMBL/GenBank/DDBJ databases">
        <authorList>
            <person name="Fouks B."/>
        </authorList>
    </citation>
    <scope>NUCLEOTIDE SEQUENCE</scope>
    <source>
        <strain evidence="2">Stay&amp;Tobe</strain>
        <tissue evidence="2">Testes</tissue>
    </source>
</reference>
<keyword evidence="1" id="KW-0812">Transmembrane</keyword>
<evidence type="ECO:0000313" key="2">
    <source>
        <dbReference type="EMBL" id="KAJ9580628.1"/>
    </source>
</evidence>
<evidence type="ECO:0000256" key="1">
    <source>
        <dbReference type="SAM" id="Phobius"/>
    </source>
</evidence>
<keyword evidence="3" id="KW-1185">Reference proteome</keyword>
<dbReference type="EMBL" id="JASPKZ010008235">
    <property type="protein sequence ID" value="KAJ9580628.1"/>
    <property type="molecule type" value="Genomic_DNA"/>
</dbReference>
<keyword evidence="1" id="KW-0472">Membrane</keyword>
<comment type="caution">
    <text evidence="2">The sequence shown here is derived from an EMBL/GenBank/DDBJ whole genome shotgun (WGS) entry which is preliminary data.</text>
</comment>
<feature type="transmembrane region" description="Helical" evidence="1">
    <location>
        <begin position="12"/>
        <end position="30"/>
    </location>
</feature>
<reference evidence="2" key="1">
    <citation type="journal article" date="2023" name="IScience">
        <title>Live-bearing cockroach genome reveals convergent evolutionary mechanisms linked to viviparity in insects and beyond.</title>
        <authorList>
            <person name="Fouks B."/>
            <person name="Harrison M.C."/>
            <person name="Mikhailova A.A."/>
            <person name="Marchal E."/>
            <person name="English S."/>
            <person name="Carruthers M."/>
            <person name="Jennings E.C."/>
            <person name="Chiamaka E.L."/>
            <person name="Frigard R.A."/>
            <person name="Pippel M."/>
            <person name="Attardo G.M."/>
            <person name="Benoit J.B."/>
            <person name="Bornberg-Bauer E."/>
            <person name="Tobe S.S."/>
        </authorList>
    </citation>
    <scope>NUCLEOTIDE SEQUENCE</scope>
    <source>
        <strain evidence="2">Stay&amp;Tobe</strain>
    </source>
</reference>
<accession>A0AAD7ZIR5</accession>